<dbReference type="GO" id="GO:0017004">
    <property type="term" value="P:cytochrome complex assembly"/>
    <property type="evidence" value="ECO:0007669"/>
    <property type="project" value="UniProtKB-KW"/>
</dbReference>
<reference evidence="6" key="1">
    <citation type="submission" date="2020-07" db="EMBL/GenBank/DDBJ databases">
        <title>Huge and variable diversity of episymbiotic CPR bacteria and DPANN archaea in groundwater ecosystems.</title>
        <authorList>
            <person name="He C.Y."/>
            <person name="Keren R."/>
            <person name="Whittaker M."/>
            <person name="Farag I.F."/>
            <person name="Doudna J."/>
            <person name="Cate J.H.D."/>
            <person name="Banfield J.F."/>
        </authorList>
    </citation>
    <scope>NUCLEOTIDE SEQUENCE</scope>
    <source>
        <strain evidence="6">NC_groundwater_17_Pr7_B-0.1um_64_12</strain>
    </source>
</reference>
<feature type="transmembrane region" description="Helical" evidence="3">
    <location>
        <begin position="192"/>
        <end position="212"/>
    </location>
</feature>
<feature type="transmembrane region" description="Helical" evidence="3">
    <location>
        <begin position="447"/>
        <end position="466"/>
    </location>
</feature>
<evidence type="ECO:0000259" key="4">
    <source>
        <dbReference type="Pfam" id="PF01578"/>
    </source>
</evidence>
<feature type="domain" description="Cytochrome c-type biogenesis protein CcmF C-terminal" evidence="5">
    <location>
        <begin position="334"/>
        <end position="570"/>
    </location>
</feature>
<protein>
    <submittedName>
        <fullName evidence="6">Cytochrome c biogenesis protein CcsA</fullName>
    </submittedName>
</protein>
<dbReference type="PRINTS" id="PR01410">
    <property type="entry name" value="CCBIOGENESIS"/>
</dbReference>
<feature type="transmembrane region" description="Helical" evidence="3">
    <location>
        <begin position="56"/>
        <end position="77"/>
    </location>
</feature>
<feature type="transmembrane region" description="Helical" evidence="3">
    <location>
        <begin position="134"/>
        <end position="153"/>
    </location>
</feature>
<keyword evidence="3" id="KW-0472">Membrane</keyword>
<feature type="transmembrane region" description="Helical" evidence="3">
    <location>
        <begin position="224"/>
        <end position="244"/>
    </location>
</feature>
<comment type="caution">
    <text evidence="6">The sequence shown here is derived from an EMBL/GenBank/DDBJ whole genome shotgun (WGS) entry which is preliminary data.</text>
</comment>
<feature type="transmembrane region" description="Helical" evidence="3">
    <location>
        <begin position="111"/>
        <end position="127"/>
    </location>
</feature>
<dbReference type="AlphaFoldDB" id="A0A931LW85"/>
<feature type="transmembrane region" description="Helical" evidence="3">
    <location>
        <begin position="25"/>
        <end position="44"/>
    </location>
</feature>
<dbReference type="GO" id="GO:0015232">
    <property type="term" value="F:heme transmembrane transporter activity"/>
    <property type="evidence" value="ECO:0007669"/>
    <property type="project" value="InterPro"/>
</dbReference>
<dbReference type="InterPro" id="IPR003567">
    <property type="entry name" value="Cyt_c_biogenesis"/>
</dbReference>
<evidence type="ECO:0000256" key="3">
    <source>
        <dbReference type="SAM" id="Phobius"/>
    </source>
</evidence>
<feature type="transmembrane region" description="Helical" evidence="3">
    <location>
        <begin position="748"/>
        <end position="767"/>
    </location>
</feature>
<dbReference type="Proteomes" id="UP000727962">
    <property type="component" value="Unassembled WGS sequence"/>
</dbReference>
<sequence length="783" mass="85178">MNFPGIAGWPDAPGWAIFVGQLGRALVIGSVGAYLLAVFAWLIQARRPSLEKWGKIAFWAGSLALWGTIVCLGALFVGEQFEFNYVRNGIQAGLEIKYRIAAIWAHQEGSFLLWACTSALFGVLAAPKTGICRRWFTIGYSTFLASIGGILAYETPFKLDPLIHGRILLPPNGAGLTPALQNYWVVIHPPTIFMGFGSLTVLFCWALAALLTPGARDWVKGVRPWALVSLAVLGLGLCMGGFWAYETLGWGGFWAWDPVENVSFVPWMFVATLVHGIIVQTARGSWVRANLLLGGLPFLAFVYGTFLTRSGMYADVSVHSFAQMNSVALKILIGFLGLAMLGFLGIWAWRSSSLARGGPIPPKAKGPNREAFYRLGTVVLAGIGVATAIGMSVPLIMALGGQKAKVVEERLYHQVLGWFVVPMLILMAVAPFVSWRGLPWRELGARILNAFSFAVLVAGASLFVARSPSWGVGLAGDERVNFAFGTTIPTVVWIGILLFLCAFTALANLQRLAEHWRKSKMGVGGFVSHLGVATVLAGLALSRGFERKETVVLQEDAPAQALGYLISYRSRTADDMTDRDNKVIFDVAGPSGGFEARPGLYYTGVEEGQPSPMVWPHIERGLSHDMYFTLHPPQFDLWEQPIQLKPGQTINQDGITATFEHLTMKGQPGQMGTQFGALMKFKTQRGAFETQPTLEITPKGLHPHLARIDQDLIVSLQAVDPATRSATVQVHFAKPLYPVDLFYKPMTILVWLGAGILTFGGLLTAAYRRPARAKAADAAKEAA</sequence>
<dbReference type="PANTHER" id="PTHR43653">
    <property type="entry name" value="CYTOCHROME C ASSEMBLY PROTEIN-RELATED"/>
    <property type="match status" value="1"/>
</dbReference>
<keyword evidence="3" id="KW-1133">Transmembrane helix</keyword>
<feature type="transmembrane region" description="Helical" evidence="3">
    <location>
        <begin position="371"/>
        <end position="396"/>
    </location>
</feature>
<dbReference type="EMBL" id="JACOSL010000046">
    <property type="protein sequence ID" value="MBI1756966.1"/>
    <property type="molecule type" value="Genomic_DNA"/>
</dbReference>
<evidence type="ECO:0000313" key="7">
    <source>
        <dbReference type="Proteomes" id="UP000727962"/>
    </source>
</evidence>
<evidence type="ECO:0000256" key="1">
    <source>
        <dbReference type="ARBA" id="ARBA00009186"/>
    </source>
</evidence>
<comment type="similarity">
    <text evidence="1">Belongs to the CcmF/CycK/Ccl1/NrfE/CcsA family.</text>
</comment>
<evidence type="ECO:0000256" key="2">
    <source>
        <dbReference type="ARBA" id="ARBA00022748"/>
    </source>
</evidence>
<keyword evidence="2" id="KW-0201">Cytochrome c-type biogenesis</keyword>
<accession>A0A931LW85</accession>
<feature type="domain" description="Cytochrome c assembly protein" evidence="4">
    <location>
        <begin position="104"/>
        <end position="307"/>
    </location>
</feature>
<feature type="transmembrane region" description="Helical" evidence="3">
    <location>
        <begin position="486"/>
        <end position="509"/>
    </location>
</feature>
<dbReference type="Pfam" id="PF16327">
    <property type="entry name" value="CcmF_C"/>
    <property type="match status" value="1"/>
</dbReference>
<dbReference type="GO" id="GO:0016020">
    <property type="term" value="C:membrane"/>
    <property type="evidence" value="ECO:0007669"/>
    <property type="project" value="InterPro"/>
</dbReference>
<keyword evidence="3" id="KW-0812">Transmembrane</keyword>
<feature type="transmembrane region" description="Helical" evidence="3">
    <location>
        <begin position="521"/>
        <end position="541"/>
    </location>
</feature>
<dbReference type="Pfam" id="PF01578">
    <property type="entry name" value="Cytochrom_C_asm"/>
    <property type="match status" value="1"/>
</dbReference>
<gene>
    <name evidence="6" type="primary">ccsA</name>
    <name evidence="6" type="ORF">HYR64_07665</name>
</gene>
<organism evidence="6 7">
    <name type="scientific">Fimbriimonas ginsengisoli</name>
    <dbReference type="NCBI Taxonomy" id="1005039"/>
    <lineage>
        <taxon>Bacteria</taxon>
        <taxon>Bacillati</taxon>
        <taxon>Armatimonadota</taxon>
        <taxon>Fimbriimonadia</taxon>
        <taxon>Fimbriimonadales</taxon>
        <taxon>Fimbriimonadaceae</taxon>
        <taxon>Fimbriimonas</taxon>
    </lineage>
</organism>
<feature type="transmembrane region" description="Helical" evidence="3">
    <location>
        <begin position="264"/>
        <end position="282"/>
    </location>
</feature>
<feature type="transmembrane region" description="Helical" evidence="3">
    <location>
        <begin position="327"/>
        <end position="350"/>
    </location>
</feature>
<name>A0A931LW85_FIMGI</name>
<feature type="transmembrane region" description="Helical" evidence="3">
    <location>
        <begin position="416"/>
        <end position="435"/>
    </location>
</feature>
<evidence type="ECO:0000259" key="5">
    <source>
        <dbReference type="Pfam" id="PF16327"/>
    </source>
</evidence>
<dbReference type="PANTHER" id="PTHR43653:SF1">
    <property type="entry name" value="CYTOCHROME C-TYPE BIOGENESIS PROTEIN CCMF"/>
    <property type="match status" value="1"/>
</dbReference>
<evidence type="ECO:0000313" key="6">
    <source>
        <dbReference type="EMBL" id="MBI1756966.1"/>
    </source>
</evidence>
<feature type="transmembrane region" description="Helical" evidence="3">
    <location>
        <begin position="289"/>
        <end position="307"/>
    </location>
</feature>
<dbReference type="GO" id="GO:0020037">
    <property type="term" value="F:heme binding"/>
    <property type="evidence" value="ECO:0007669"/>
    <property type="project" value="InterPro"/>
</dbReference>
<dbReference type="InterPro" id="IPR002541">
    <property type="entry name" value="Cyt_c_assembly"/>
</dbReference>
<proteinExistence type="inferred from homology"/>
<dbReference type="InterPro" id="IPR032523">
    <property type="entry name" value="CcmF_C"/>
</dbReference>